<accession>A0A6A4P6M7</accession>
<dbReference type="EMBL" id="WOCE01000016">
    <property type="protein sequence ID" value="KAE9597412.1"/>
    <property type="molecule type" value="Genomic_DNA"/>
</dbReference>
<reference evidence="2" key="1">
    <citation type="journal article" date="2020" name="Nat. Commun.">
        <title>Genome sequence of the cluster root forming white lupin.</title>
        <authorList>
            <person name="Hufnagel B."/>
            <person name="Marques A."/>
            <person name="Soriano A."/>
            <person name="Marques L."/>
            <person name="Divol F."/>
            <person name="Doumas P."/>
            <person name="Sallet E."/>
            <person name="Mancinotti D."/>
            <person name="Carrere S."/>
            <person name="Marande W."/>
            <person name="Arribat S."/>
            <person name="Keller J."/>
            <person name="Huneau C."/>
            <person name="Blein T."/>
            <person name="Aime D."/>
            <person name="Laguerre M."/>
            <person name="Taylor J."/>
            <person name="Schubert V."/>
            <person name="Nelson M."/>
            <person name="Geu-Flores F."/>
            <person name="Crespi M."/>
            <person name="Gallardo-Guerrero K."/>
            <person name="Delaux P.-M."/>
            <person name="Salse J."/>
            <person name="Berges H."/>
            <person name="Guyot R."/>
            <person name="Gouzy J."/>
            <person name="Peret B."/>
        </authorList>
    </citation>
    <scope>NUCLEOTIDE SEQUENCE [LARGE SCALE GENOMIC DNA]</scope>
    <source>
        <strain evidence="2">cv. Amiga</strain>
    </source>
</reference>
<proteinExistence type="predicted"/>
<keyword evidence="2" id="KW-1185">Reference proteome</keyword>
<dbReference type="AlphaFoldDB" id="A0A6A4P6M7"/>
<dbReference type="OrthoDB" id="270173at2759"/>
<organism evidence="1 2">
    <name type="scientific">Lupinus albus</name>
    <name type="common">White lupine</name>
    <name type="synonym">Lupinus termis</name>
    <dbReference type="NCBI Taxonomy" id="3870"/>
    <lineage>
        <taxon>Eukaryota</taxon>
        <taxon>Viridiplantae</taxon>
        <taxon>Streptophyta</taxon>
        <taxon>Embryophyta</taxon>
        <taxon>Tracheophyta</taxon>
        <taxon>Spermatophyta</taxon>
        <taxon>Magnoliopsida</taxon>
        <taxon>eudicotyledons</taxon>
        <taxon>Gunneridae</taxon>
        <taxon>Pentapetalae</taxon>
        <taxon>rosids</taxon>
        <taxon>fabids</taxon>
        <taxon>Fabales</taxon>
        <taxon>Fabaceae</taxon>
        <taxon>Papilionoideae</taxon>
        <taxon>50 kb inversion clade</taxon>
        <taxon>genistoids sensu lato</taxon>
        <taxon>core genistoids</taxon>
        <taxon>Genisteae</taxon>
        <taxon>Lupinus</taxon>
    </lineage>
</organism>
<evidence type="ECO:0000313" key="2">
    <source>
        <dbReference type="Proteomes" id="UP000447434"/>
    </source>
</evidence>
<protein>
    <submittedName>
        <fullName evidence="1">Uncharacterized protein</fullName>
    </submittedName>
</protein>
<evidence type="ECO:0000313" key="1">
    <source>
        <dbReference type="EMBL" id="KAE9597412.1"/>
    </source>
</evidence>
<sequence length="77" mass="9092">MYEPEIHINEDLMESLTLEEEKEWVESSPTHLPIDIVTQQVSLVASQISISYVLCIHHTLLYLHHKFYFIICVHRPC</sequence>
<gene>
    <name evidence="1" type="ORF">Lalb_Chr16g0386241</name>
</gene>
<name>A0A6A4P6M7_LUPAL</name>
<dbReference type="Proteomes" id="UP000447434">
    <property type="component" value="Chromosome 16"/>
</dbReference>
<comment type="caution">
    <text evidence="1">The sequence shown here is derived from an EMBL/GenBank/DDBJ whole genome shotgun (WGS) entry which is preliminary data.</text>
</comment>